<proteinExistence type="predicted"/>
<feature type="non-terminal residue" evidence="1">
    <location>
        <position position="368"/>
    </location>
</feature>
<protein>
    <submittedName>
        <fullName evidence="1">Uncharacterized protein</fullName>
    </submittedName>
</protein>
<accession>A0A381Z8J4</accession>
<evidence type="ECO:0000313" key="1">
    <source>
        <dbReference type="EMBL" id="SVA85588.1"/>
    </source>
</evidence>
<reference evidence="1" key="1">
    <citation type="submission" date="2018-05" db="EMBL/GenBank/DDBJ databases">
        <authorList>
            <person name="Lanie J.A."/>
            <person name="Ng W.-L."/>
            <person name="Kazmierczak K.M."/>
            <person name="Andrzejewski T.M."/>
            <person name="Davidsen T.M."/>
            <person name="Wayne K.J."/>
            <person name="Tettelin H."/>
            <person name="Glass J.I."/>
            <person name="Rusch D."/>
            <person name="Podicherti R."/>
            <person name="Tsui H.-C.T."/>
            <person name="Winkler M.E."/>
        </authorList>
    </citation>
    <scope>NUCLEOTIDE SEQUENCE</scope>
</reference>
<sequence length="368" mass="42459">MTAQQVYCINISSVYFSACMRENGVIISVDENKIQLLTLEGDIRNIPRFDIIYIAYYPIGNIRIPKNVAAKDSMVITIKTLYEGEVFDLVKGWMIDHSEDQFSFLSTTGTPTVVDTEDIWDIEITPLSQSINSEPSLSSPYEFVHPYPFMECKTGTEGIGAANELKPRIYPQYLLSEPLLIKNELDRLKKGYDRLQKYDENKRFYPVPKLFSNDTSLGMWVNLGSRYGSSRNRNNSFIPFIRSELTEGPFGFQRVLVTGVAPMNFGIHEEPQFQASYQMKSSYVHFSIMVDISRFNIGQEKYKWSPDEMESYDDRENEIHSISGGFDYGEWSVDVSIMNSVYYAIKHDSLFHKDDIEMSKNGIFYHNR</sequence>
<name>A0A381Z8J4_9ZZZZ</name>
<dbReference type="AlphaFoldDB" id="A0A381Z8J4"/>
<organism evidence="1">
    <name type="scientific">marine metagenome</name>
    <dbReference type="NCBI Taxonomy" id="408172"/>
    <lineage>
        <taxon>unclassified sequences</taxon>
        <taxon>metagenomes</taxon>
        <taxon>ecological metagenomes</taxon>
    </lineage>
</organism>
<dbReference type="EMBL" id="UINC01020364">
    <property type="protein sequence ID" value="SVA85588.1"/>
    <property type="molecule type" value="Genomic_DNA"/>
</dbReference>
<gene>
    <name evidence="1" type="ORF">METZ01_LOCUS138442</name>
</gene>